<feature type="coiled-coil region" evidence="1">
    <location>
        <begin position="30"/>
        <end position="90"/>
    </location>
</feature>
<dbReference type="EMBL" id="JAUUTY010000002">
    <property type="protein sequence ID" value="KAK1682596.1"/>
    <property type="molecule type" value="Genomic_DNA"/>
</dbReference>
<evidence type="ECO:0000256" key="1">
    <source>
        <dbReference type="SAM" id="Coils"/>
    </source>
</evidence>
<evidence type="ECO:0000313" key="3">
    <source>
        <dbReference type="EMBL" id="KAK1682596.1"/>
    </source>
</evidence>
<keyword evidence="4" id="KW-1185">Reference proteome</keyword>
<keyword evidence="1" id="KW-0175">Coiled coil</keyword>
<feature type="compositionally biased region" description="Basic and acidic residues" evidence="2">
    <location>
        <begin position="167"/>
        <end position="193"/>
    </location>
</feature>
<proteinExistence type="predicted"/>
<organism evidence="3 4">
    <name type="scientific">Lolium multiflorum</name>
    <name type="common">Italian ryegrass</name>
    <name type="synonym">Lolium perenne subsp. multiflorum</name>
    <dbReference type="NCBI Taxonomy" id="4521"/>
    <lineage>
        <taxon>Eukaryota</taxon>
        <taxon>Viridiplantae</taxon>
        <taxon>Streptophyta</taxon>
        <taxon>Embryophyta</taxon>
        <taxon>Tracheophyta</taxon>
        <taxon>Spermatophyta</taxon>
        <taxon>Magnoliopsida</taxon>
        <taxon>Liliopsida</taxon>
        <taxon>Poales</taxon>
        <taxon>Poaceae</taxon>
        <taxon>BOP clade</taxon>
        <taxon>Pooideae</taxon>
        <taxon>Poodae</taxon>
        <taxon>Poeae</taxon>
        <taxon>Poeae Chloroplast Group 2 (Poeae type)</taxon>
        <taxon>Loliodinae</taxon>
        <taxon>Loliinae</taxon>
        <taxon>Lolium</taxon>
    </lineage>
</organism>
<sequence>MAEHNLSWDQVVQMCHQAHPEDEYLVVNVFQAEQLDLEATEVEAEVAEAEAEAVERAQGRERLAAARAEIADTRAELAEARAELAEAHAAMAAPPVEAIIHDIVDDDVVPSRFECVDNQQVLLASFETLGTPCAAADAEAATAKAEAASSLARRILWDSSLAEALERRMRQDEVSDHRLARRAEGVKRSRFDDGAGPSGGQ</sequence>
<gene>
    <name evidence="3" type="ORF">QYE76_043444</name>
</gene>
<protein>
    <submittedName>
        <fullName evidence="3">Uncharacterized protein</fullName>
    </submittedName>
</protein>
<dbReference type="Proteomes" id="UP001231189">
    <property type="component" value="Unassembled WGS sequence"/>
</dbReference>
<dbReference type="AlphaFoldDB" id="A0AAD8THE8"/>
<feature type="region of interest" description="Disordered" evidence="2">
    <location>
        <begin position="167"/>
        <end position="201"/>
    </location>
</feature>
<comment type="caution">
    <text evidence="3">The sequence shown here is derived from an EMBL/GenBank/DDBJ whole genome shotgun (WGS) entry which is preliminary data.</text>
</comment>
<name>A0AAD8THE8_LOLMU</name>
<reference evidence="3" key="1">
    <citation type="submission" date="2023-07" db="EMBL/GenBank/DDBJ databases">
        <title>A chromosome-level genome assembly of Lolium multiflorum.</title>
        <authorList>
            <person name="Chen Y."/>
            <person name="Copetti D."/>
            <person name="Kolliker R."/>
            <person name="Studer B."/>
        </authorList>
    </citation>
    <scope>NUCLEOTIDE SEQUENCE</scope>
    <source>
        <strain evidence="3">02402/16</strain>
        <tissue evidence="3">Leaf</tissue>
    </source>
</reference>
<evidence type="ECO:0000256" key="2">
    <source>
        <dbReference type="SAM" id="MobiDB-lite"/>
    </source>
</evidence>
<accession>A0AAD8THE8</accession>
<evidence type="ECO:0000313" key="4">
    <source>
        <dbReference type="Proteomes" id="UP001231189"/>
    </source>
</evidence>